<dbReference type="InterPro" id="IPR014756">
    <property type="entry name" value="Ig_E-set"/>
</dbReference>
<dbReference type="Gene3D" id="3.20.20.80">
    <property type="entry name" value="Glycosidases"/>
    <property type="match status" value="1"/>
</dbReference>
<protein>
    <submittedName>
        <fullName evidence="4">Glycoside hydrolase family protein</fullName>
    </submittedName>
</protein>
<dbReference type="InterPro" id="IPR015171">
    <property type="entry name" value="Cyc-maltodext_N"/>
</dbReference>
<dbReference type="SUPFAM" id="SSF81296">
    <property type="entry name" value="E set domains"/>
    <property type="match status" value="1"/>
</dbReference>
<dbReference type="OrthoDB" id="1740265at2759"/>
<dbReference type="GO" id="GO:0005975">
    <property type="term" value="P:carbohydrate metabolic process"/>
    <property type="evidence" value="ECO:0007669"/>
    <property type="project" value="InterPro"/>
</dbReference>
<dbReference type="InterPro" id="IPR006047">
    <property type="entry name" value="GH13_cat_dom"/>
</dbReference>
<keyword evidence="5" id="KW-1185">Reference proteome</keyword>
<dbReference type="PANTHER" id="PTHR10357:SF210">
    <property type="entry name" value="MALTODEXTRIN GLUCOSIDASE"/>
    <property type="match status" value="1"/>
</dbReference>
<dbReference type="Gene3D" id="2.60.40.10">
    <property type="entry name" value="Immunoglobulins"/>
    <property type="match status" value="1"/>
</dbReference>
<dbReference type="SMART" id="SM00642">
    <property type="entry name" value="Aamy"/>
    <property type="match status" value="1"/>
</dbReference>
<dbReference type="Pfam" id="PF10438">
    <property type="entry name" value="Cyc-maltodext_C"/>
    <property type="match status" value="1"/>
</dbReference>
<dbReference type="InterPro" id="IPR019492">
    <property type="entry name" value="Cyclo-malto-dextrinase_C"/>
</dbReference>
<dbReference type="InterPro" id="IPR013783">
    <property type="entry name" value="Ig-like_fold"/>
</dbReference>
<dbReference type="VEuPathDB" id="TrichDB:TRFO_02447"/>
<dbReference type="Pfam" id="PF00128">
    <property type="entry name" value="Alpha-amylase"/>
    <property type="match status" value="1"/>
</dbReference>
<sequence>MILNLFFICASAEVNITKVDPPFWWAGMVNTELQIMFYGKDIAYYRPSLTYNGVKILSTVALESNNYLLVYLSLAGAKPGTLKFTFKRDSDKFIFNYDLKKRDENSQNIQGFDSSDVLYLIMPDRFANGNITNDDIPMKTGYTVDRSDMNVRHGGDLKGIEDHLDYIQELGVTTLWLNPVLENDVYGGSYHGYATTDFYKIDARFGTNEDYINLCNNIHNRDLKIIMDIIFNHCGGDHAWFYDTPSADWFSTKDTFYHTNHAIEVRFSPYSTDSDKTQFETGNFAGDKPDLNQKNPHVARYLIQCSIFWIELAHINGIRQDAYPYADPNMMREWCKEIHNEYPNFNEVGEVWMENQAAASFWQKGNKLSDVDPELKSVMDFVFMKTMRTAVYNDNSLGDLYFQLNFDYFFPNISNVIRFLDNHDADRFLRYEPSDLKIYKQGIVLLLTLPGTPQIYYGTEVLMFGTKNRGDGYVRQDFPGGWLGDEKNYFVPEGRTALQNEAFDFCKKVLRFRRNNKLISNGKMKHYLIQNGIYIYFRYLDGKKFVVVLNGMAYESEVKYSQFKEAFGDDDYWTDLLTGKEYDVDDEELVLSAKEVLILQPNSNKASLAKRPSIH</sequence>
<keyword evidence="1 4" id="KW-0378">Hydrolase</keyword>
<keyword evidence="2" id="KW-0326">Glycosidase</keyword>
<dbReference type="PANTHER" id="PTHR10357">
    <property type="entry name" value="ALPHA-AMYLASE FAMILY MEMBER"/>
    <property type="match status" value="1"/>
</dbReference>
<gene>
    <name evidence="4" type="ORF">TRFO_02447</name>
</gene>
<dbReference type="Gene3D" id="2.60.40.1180">
    <property type="entry name" value="Golgi alpha-mannosidase II"/>
    <property type="match status" value="1"/>
</dbReference>
<name>A0A1J4J361_9EUKA</name>
<dbReference type="SUPFAM" id="SSF51011">
    <property type="entry name" value="Glycosyl hydrolase domain"/>
    <property type="match status" value="1"/>
</dbReference>
<dbReference type="RefSeq" id="XP_068347025.1">
    <property type="nucleotide sequence ID" value="XM_068490690.1"/>
</dbReference>
<reference evidence="4" key="1">
    <citation type="submission" date="2016-10" db="EMBL/GenBank/DDBJ databases">
        <authorList>
            <person name="Benchimol M."/>
            <person name="Almeida L.G."/>
            <person name="Vasconcelos A.T."/>
            <person name="Perreira-Neves A."/>
            <person name="Rosa I.A."/>
            <person name="Tasca T."/>
            <person name="Bogo M.R."/>
            <person name="de Souza W."/>
        </authorList>
    </citation>
    <scope>NUCLEOTIDE SEQUENCE [LARGE SCALE GENOMIC DNA]</scope>
    <source>
        <strain evidence="4">K</strain>
    </source>
</reference>
<dbReference type="SUPFAM" id="SSF51445">
    <property type="entry name" value="(Trans)glycosidases"/>
    <property type="match status" value="1"/>
</dbReference>
<dbReference type="Pfam" id="PF09087">
    <property type="entry name" value="Cyc-maltodext_N"/>
    <property type="match status" value="1"/>
</dbReference>
<dbReference type="AlphaFoldDB" id="A0A1J4J361"/>
<feature type="domain" description="Glycosyl hydrolase family 13 catalytic" evidence="3">
    <location>
        <begin position="120"/>
        <end position="513"/>
    </location>
</feature>
<proteinExistence type="predicted"/>
<evidence type="ECO:0000256" key="2">
    <source>
        <dbReference type="ARBA" id="ARBA00023295"/>
    </source>
</evidence>
<evidence type="ECO:0000259" key="3">
    <source>
        <dbReference type="SMART" id="SM00642"/>
    </source>
</evidence>
<comment type="caution">
    <text evidence="4">The sequence shown here is derived from an EMBL/GenBank/DDBJ whole genome shotgun (WGS) entry which is preliminary data.</text>
</comment>
<dbReference type="EMBL" id="MLAK01001370">
    <property type="protein sequence ID" value="OHS93888.1"/>
    <property type="molecule type" value="Genomic_DNA"/>
</dbReference>
<organism evidence="4 5">
    <name type="scientific">Tritrichomonas foetus</name>
    <dbReference type="NCBI Taxonomy" id="1144522"/>
    <lineage>
        <taxon>Eukaryota</taxon>
        <taxon>Metamonada</taxon>
        <taxon>Parabasalia</taxon>
        <taxon>Tritrichomonadida</taxon>
        <taxon>Tritrichomonadidae</taxon>
        <taxon>Tritrichomonas</taxon>
    </lineage>
</organism>
<evidence type="ECO:0000313" key="4">
    <source>
        <dbReference type="EMBL" id="OHS93888.1"/>
    </source>
</evidence>
<dbReference type="GeneID" id="94825394"/>
<dbReference type="GO" id="GO:0016798">
    <property type="term" value="F:hydrolase activity, acting on glycosyl bonds"/>
    <property type="evidence" value="ECO:0007669"/>
    <property type="project" value="UniProtKB-KW"/>
</dbReference>
<evidence type="ECO:0000256" key="1">
    <source>
        <dbReference type="ARBA" id="ARBA00022801"/>
    </source>
</evidence>
<accession>A0A1J4J361</accession>
<dbReference type="InterPro" id="IPR013780">
    <property type="entry name" value="Glyco_hydro_b"/>
</dbReference>
<dbReference type="Proteomes" id="UP000179807">
    <property type="component" value="Unassembled WGS sequence"/>
</dbReference>
<dbReference type="InterPro" id="IPR017853">
    <property type="entry name" value="GH"/>
</dbReference>
<evidence type="ECO:0000313" key="5">
    <source>
        <dbReference type="Proteomes" id="UP000179807"/>
    </source>
</evidence>